<keyword evidence="10 16" id="KW-1133">Transmembrane helix</keyword>
<keyword evidence="12 16" id="KW-0406">Ion transport</keyword>
<dbReference type="GO" id="GO:0008948">
    <property type="term" value="F:oxaloacetate decarboxylase activity"/>
    <property type="evidence" value="ECO:0007669"/>
    <property type="project" value="UniProtKB-UniRule"/>
</dbReference>
<keyword evidence="13 16" id="KW-0472">Membrane</keyword>
<organism evidence="18 19">
    <name type="scientific">endosymbiont of Riftia pachyptila</name>
    <name type="common">vent Ph05</name>
    <dbReference type="NCBI Taxonomy" id="1048808"/>
    <lineage>
        <taxon>Bacteria</taxon>
        <taxon>Pseudomonadati</taxon>
        <taxon>Pseudomonadota</taxon>
        <taxon>Gammaproteobacteria</taxon>
        <taxon>sulfur-oxidizing symbionts</taxon>
    </lineage>
</organism>
<comment type="cofactor">
    <cofactor evidence="1 16 17">
        <name>Na(+)</name>
        <dbReference type="ChEBI" id="CHEBI:29101"/>
    </cofactor>
</comment>
<name>G2DAR8_9GAMM</name>
<evidence type="ECO:0000256" key="5">
    <source>
        <dbReference type="ARBA" id="ARBA00011869"/>
    </source>
</evidence>
<keyword evidence="9 16" id="KW-1278">Translocase</keyword>
<evidence type="ECO:0000256" key="1">
    <source>
        <dbReference type="ARBA" id="ARBA00001959"/>
    </source>
</evidence>
<evidence type="ECO:0000256" key="6">
    <source>
        <dbReference type="ARBA" id="ARBA00022448"/>
    </source>
</evidence>
<keyword evidence="14 16" id="KW-0739">Sodium transport</keyword>
<keyword evidence="7 16" id="KW-1003">Cell membrane</keyword>
<dbReference type="AlphaFoldDB" id="G2DAR8"/>
<evidence type="ECO:0000256" key="7">
    <source>
        <dbReference type="ARBA" id="ARBA00022475"/>
    </source>
</evidence>
<comment type="catalytic activity">
    <reaction evidence="15 16 17">
        <text>oxaloacetate + 2 Na(+)(in) + H(+) = pyruvate + 2 Na(+)(out) + CO2</text>
        <dbReference type="Rhea" id="RHEA:57724"/>
        <dbReference type="ChEBI" id="CHEBI:15361"/>
        <dbReference type="ChEBI" id="CHEBI:15378"/>
        <dbReference type="ChEBI" id="CHEBI:16452"/>
        <dbReference type="ChEBI" id="CHEBI:16526"/>
        <dbReference type="ChEBI" id="CHEBI:29101"/>
        <dbReference type="EC" id="7.2.4.2"/>
    </reaction>
</comment>
<comment type="subunit">
    <text evidence="5 16">Heterotrimer of an alpha, a beta and a gamma subunit.</text>
</comment>
<proteinExistence type="inferred from homology"/>
<comment type="caution">
    <text evidence="18">The sequence shown here is derived from an EMBL/GenBank/DDBJ whole genome shotgun (WGS) entry which is preliminary data.</text>
</comment>
<evidence type="ECO:0000256" key="11">
    <source>
        <dbReference type="ARBA" id="ARBA00023053"/>
    </source>
</evidence>
<reference evidence="18" key="1">
    <citation type="journal article" date="2011" name="ISME J.">
        <title>The endosymbionts of the deep-sea tubeworms Riftia pachyptila and Tevnia jerichonana share an identical physiology as revealed by proteogenomic analyses.</title>
        <authorList>
            <person name="Gardebrecht A."/>
            <person name="Markert S."/>
            <person name="Felbeck H."/>
            <person name="Thuermer A."/>
            <person name="Albrecht D."/>
            <person name="Wollherr A."/>
            <person name="Kabisch J."/>
            <person name="Lehmann R."/>
            <person name="Daniel R."/>
            <person name="Liesegang H."/>
            <person name="Hecker M."/>
            <person name="Sievert S.M."/>
            <person name="Schweder T."/>
        </authorList>
    </citation>
    <scope>NUCLEOTIDE SEQUENCE [LARGE SCALE GENOMIC DNA]</scope>
</reference>
<comment type="subcellular location">
    <subcellularLocation>
        <location evidence="3 16 17">Cell membrane</location>
        <topology evidence="3 16 17">Single-pass membrane protein</topology>
    </subcellularLocation>
</comment>
<evidence type="ECO:0000256" key="2">
    <source>
        <dbReference type="ARBA" id="ARBA00003002"/>
    </source>
</evidence>
<evidence type="ECO:0000313" key="18">
    <source>
        <dbReference type="EMBL" id="EGV52315.1"/>
    </source>
</evidence>
<evidence type="ECO:0000313" key="19">
    <source>
        <dbReference type="Proteomes" id="UP000004491"/>
    </source>
</evidence>
<evidence type="ECO:0000256" key="9">
    <source>
        <dbReference type="ARBA" id="ARBA00022967"/>
    </source>
</evidence>
<dbReference type="HAMAP" id="MF_00404">
    <property type="entry name" value="OadG"/>
    <property type="match status" value="1"/>
</dbReference>
<evidence type="ECO:0000256" key="10">
    <source>
        <dbReference type="ARBA" id="ARBA00022989"/>
    </source>
</evidence>
<evidence type="ECO:0000256" key="15">
    <source>
        <dbReference type="ARBA" id="ARBA00048176"/>
    </source>
</evidence>
<dbReference type="Proteomes" id="UP000004491">
    <property type="component" value="Unassembled WGS sequence"/>
</dbReference>
<dbReference type="GO" id="GO:0015081">
    <property type="term" value="F:sodium ion transmembrane transporter activity"/>
    <property type="evidence" value="ECO:0007669"/>
    <property type="project" value="UniProtKB-UniRule"/>
</dbReference>
<sequence>MPMLISDLMLSGVKLMFLGMGVVFSFLVILVFTMLAMSRLAEVLSRSQALNDTDELSPARPVVTQSGVRSDLVAVISAAITRYRTTQV</sequence>
<evidence type="ECO:0000256" key="16">
    <source>
        <dbReference type="HAMAP-Rule" id="MF_00404"/>
    </source>
</evidence>
<evidence type="ECO:0000256" key="4">
    <source>
        <dbReference type="ARBA" id="ARBA00005844"/>
    </source>
</evidence>
<evidence type="ECO:0000256" key="13">
    <source>
        <dbReference type="ARBA" id="ARBA00023136"/>
    </source>
</evidence>
<dbReference type="EMBL" id="AFOC01000012">
    <property type="protein sequence ID" value="EGV52315.1"/>
    <property type="molecule type" value="Genomic_DNA"/>
</dbReference>
<comment type="function">
    <text evidence="2 16 17">Catalyzes the decarboxylation of oxaloacetate coupled to Na(+) translocation.</text>
</comment>
<evidence type="ECO:0000256" key="14">
    <source>
        <dbReference type="ARBA" id="ARBA00023201"/>
    </source>
</evidence>
<protein>
    <recommendedName>
        <fullName evidence="16">Probable oxaloacetate decarboxylase gamma chain</fullName>
        <ecNumber evidence="16">7.2.4.2</ecNumber>
    </recommendedName>
</protein>
<evidence type="ECO:0000256" key="8">
    <source>
        <dbReference type="ARBA" id="ARBA00022692"/>
    </source>
</evidence>
<keyword evidence="8 16" id="KW-0812">Transmembrane</keyword>
<dbReference type="InterPro" id="IPR005899">
    <property type="entry name" value="Na_pump_deCOase"/>
</dbReference>
<keyword evidence="19" id="KW-1185">Reference proteome</keyword>
<keyword evidence="6 16" id="KW-0813">Transport</keyword>
<dbReference type="NCBIfam" id="TIGR01195">
    <property type="entry name" value="oadG_fam"/>
    <property type="match status" value="1"/>
</dbReference>
<evidence type="ECO:0000256" key="17">
    <source>
        <dbReference type="RuleBase" id="RU004278"/>
    </source>
</evidence>
<evidence type="ECO:0000256" key="12">
    <source>
        <dbReference type="ARBA" id="ARBA00023065"/>
    </source>
</evidence>
<dbReference type="GO" id="GO:0005886">
    <property type="term" value="C:plasma membrane"/>
    <property type="evidence" value="ECO:0007669"/>
    <property type="project" value="UniProtKB-SubCell"/>
</dbReference>
<dbReference type="Pfam" id="PF04277">
    <property type="entry name" value="OAD_gamma"/>
    <property type="match status" value="1"/>
</dbReference>
<keyword evidence="11 16" id="KW-0915">Sodium</keyword>
<evidence type="ECO:0000256" key="3">
    <source>
        <dbReference type="ARBA" id="ARBA00004162"/>
    </source>
</evidence>
<gene>
    <name evidence="16" type="primary">oadG</name>
    <name evidence="18" type="ORF">Rifp1Sym_al00340</name>
</gene>
<comment type="similarity">
    <text evidence="4 16 17">Belongs to the OadG family.</text>
</comment>
<dbReference type="EC" id="7.2.4.2" evidence="16"/>
<dbReference type="InterPro" id="IPR023424">
    <property type="entry name" value="OadG"/>
</dbReference>
<dbReference type="GO" id="GO:0015451">
    <property type="term" value="F:decarboxylation-driven active transmembrane transporter activity"/>
    <property type="evidence" value="ECO:0007669"/>
    <property type="project" value="UniProtKB-EC"/>
</dbReference>
<feature type="transmembrane region" description="Helical" evidence="16 17">
    <location>
        <begin position="15"/>
        <end position="37"/>
    </location>
</feature>
<dbReference type="GO" id="GO:0036376">
    <property type="term" value="P:sodium ion export across plasma membrane"/>
    <property type="evidence" value="ECO:0007669"/>
    <property type="project" value="InterPro"/>
</dbReference>
<accession>G2DAR8</accession>